<evidence type="ECO:0000256" key="8">
    <source>
        <dbReference type="SAM" id="MobiDB-lite"/>
    </source>
</evidence>
<feature type="region of interest" description="Disordered" evidence="8">
    <location>
        <begin position="247"/>
        <end position="660"/>
    </location>
</feature>
<dbReference type="GO" id="GO:0012507">
    <property type="term" value="C:ER to Golgi transport vesicle membrane"/>
    <property type="evidence" value="ECO:0007669"/>
    <property type="project" value="TreeGrafter"/>
</dbReference>
<dbReference type="Gene3D" id="1.25.40.1030">
    <property type="match status" value="1"/>
</dbReference>
<reference evidence="11" key="1">
    <citation type="submission" date="2023-03" db="EMBL/GenBank/DDBJ databases">
        <title>Massive genome expansion in bonnet fungi (Mycena s.s.) driven by repeated elements and novel gene families across ecological guilds.</title>
        <authorList>
            <consortium name="Lawrence Berkeley National Laboratory"/>
            <person name="Harder C.B."/>
            <person name="Miyauchi S."/>
            <person name="Viragh M."/>
            <person name="Kuo A."/>
            <person name="Thoen E."/>
            <person name="Andreopoulos B."/>
            <person name="Lu D."/>
            <person name="Skrede I."/>
            <person name="Drula E."/>
            <person name="Henrissat B."/>
            <person name="Morin E."/>
            <person name="Kohler A."/>
            <person name="Barry K."/>
            <person name="LaButti K."/>
            <person name="Morin E."/>
            <person name="Salamov A."/>
            <person name="Lipzen A."/>
            <person name="Mereny Z."/>
            <person name="Hegedus B."/>
            <person name="Baldrian P."/>
            <person name="Stursova M."/>
            <person name="Weitz H."/>
            <person name="Taylor A."/>
            <person name="Grigoriev I.V."/>
            <person name="Nagy L.G."/>
            <person name="Martin F."/>
            <person name="Kauserud H."/>
        </authorList>
    </citation>
    <scope>NUCLEOTIDE SEQUENCE</scope>
    <source>
        <strain evidence="11">CBHHK002</strain>
    </source>
</reference>
<organism evidence="11 12">
    <name type="scientific">Mycena albidolilacea</name>
    <dbReference type="NCBI Taxonomy" id="1033008"/>
    <lineage>
        <taxon>Eukaryota</taxon>
        <taxon>Fungi</taxon>
        <taxon>Dikarya</taxon>
        <taxon>Basidiomycota</taxon>
        <taxon>Agaricomycotina</taxon>
        <taxon>Agaricomycetes</taxon>
        <taxon>Agaricomycetidae</taxon>
        <taxon>Agaricales</taxon>
        <taxon>Marasmiineae</taxon>
        <taxon>Mycenaceae</taxon>
        <taxon>Mycena</taxon>
    </lineage>
</organism>
<evidence type="ECO:0000256" key="4">
    <source>
        <dbReference type="ARBA" id="ARBA00022824"/>
    </source>
</evidence>
<feature type="compositionally biased region" description="Low complexity" evidence="8">
    <location>
        <begin position="247"/>
        <end position="266"/>
    </location>
</feature>
<comment type="subcellular location">
    <subcellularLocation>
        <location evidence="1">Endoplasmic reticulum membrane</location>
        <topology evidence="1">Peripheral membrane protein</topology>
        <orientation evidence="1">Cytoplasmic side</orientation>
    </subcellularLocation>
</comment>
<feature type="compositionally biased region" description="Polar residues" evidence="8">
    <location>
        <begin position="531"/>
        <end position="570"/>
    </location>
</feature>
<feature type="region of interest" description="Disordered" evidence="8">
    <location>
        <begin position="1539"/>
        <end position="1653"/>
    </location>
</feature>
<dbReference type="InterPro" id="IPR024298">
    <property type="entry name" value="Sec16_Sec23-bd"/>
</dbReference>
<evidence type="ECO:0000313" key="11">
    <source>
        <dbReference type="EMBL" id="KAJ7343435.1"/>
    </source>
</evidence>
<evidence type="ECO:0000256" key="1">
    <source>
        <dbReference type="ARBA" id="ARBA00004397"/>
    </source>
</evidence>
<keyword evidence="7" id="KW-0472">Membrane</keyword>
<evidence type="ECO:0000256" key="5">
    <source>
        <dbReference type="ARBA" id="ARBA00022892"/>
    </source>
</evidence>
<evidence type="ECO:0000259" key="10">
    <source>
        <dbReference type="Pfam" id="PF12932"/>
    </source>
</evidence>
<dbReference type="GO" id="GO:0070971">
    <property type="term" value="C:endoplasmic reticulum exit site"/>
    <property type="evidence" value="ECO:0007669"/>
    <property type="project" value="TreeGrafter"/>
</dbReference>
<evidence type="ECO:0000256" key="7">
    <source>
        <dbReference type="RuleBase" id="RU364101"/>
    </source>
</evidence>
<dbReference type="GO" id="GO:0006914">
    <property type="term" value="P:autophagy"/>
    <property type="evidence" value="ECO:0007669"/>
    <property type="project" value="UniProtKB-KW"/>
</dbReference>
<dbReference type="GO" id="GO:0016192">
    <property type="term" value="P:vesicle-mediated transport"/>
    <property type="evidence" value="ECO:0007669"/>
    <property type="project" value="UniProtKB-KW"/>
</dbReference>
<protein>
    <recommendedName>
        <fullName evidence="7">Protein transport protein sec16</fullName>
    </recommendedName>
</protein>
<evidence type="ECO:0000256" key="3">
    <source>
        <dbReference type="ARBA" id="ARBA00022448"/>
    </source>
</evidence>
<feature type="compositionally biased region" description="Low complexity" evidence="8">
    <location>
        <begin position="1261"/>
        <end position="1275"/>
    </location>
</feature>
<evidence type="ECO:0000313" key="12">
    <source>
        <dbReference type="Proteomes" id="UP001218218"/>
    </source>
</evidence>
<feature type="compositionally biased region" description="Low complexity" evidence="8">
    <location>
        <begin position="1489"/>
        <end position="1500"/>
    </location>
</feature>
<comment type="function">
    <text evidence="6 7">Involved in the initiation of assembly of the COPII coat required for the formation of transport vesicles from the endoplasmic reticulum (ER) and the selection of cargo molecules. Also involved in autophagy.</text>
</comment>
<dbReference type="GO" id="GO:0007030">
    <property type="term" value="P:Golgi organization"/>
    <property type="evidence" value="ECO:0007669"/>
    <property type="project" value="TreeGrafter"/>
</dbReference>
<sequence length="1653" mass="172262">MSSAEAEAAASLFGSDEAASDLFASLGADTSSEGVFDTSSDAQFSNSSAFDVFPVDNAQTAEYNSQFSNQQPTSYPPDLAGTGGYAPPTVSNQVPNVGETGYLQQYEPQQAYVPPQPTAANKTTQAAAFEPYPTNAYAPAAANHLVPANPPANAYAPVTANHSVPANPSAQPAYNPYAPAAATQSYTVPPVVPATSSQSPYAPSAATKSYAVPPVVPATSSQSPYAPPAVTQSYAVPSVVPATPSAYSPYAPATSPATSAYPSPYSGSVGSTPHVAKKVAVVPPPPAPAPVLNRPKLANAYDPPIPSSRSSRRGVSGSARPISAYGSYSQAPAPTPPPPLPTGGQFTSSGYALPPPPPGPASPMLNATGHPPAPHYGSGPPSVGLPPPPPRPLSSAYTPVGDAQHSGTTASYDSVAQGGYFPAPAVVERSSSPAKLERSSSPAKSSGLRSHANSLSSQTSGHSGDASFFPSPPTTNQFDVQRSSSPGSLSTRSAASPGPYTNGSAVSSPPTNNPDRTASPASVYSLERTRSPPTLSANSYFPNAATQRAPSPLRKSTLNSYDPPNPTLVTNGHVVETTGQGLSPLSSGLHNSQSQYLPGAKPPSLARNRSASSGSIYSTASSPEQPYAPSHYGHGTQKRSETDYGGYTSRYNYNAPEETSPYDNPAQEIIMKPVQATAYAPSPSLLGANDPLGRTSSRAPVFSFGFGGKFLTCFHGASMNTGFDVALSSRNSTGITIRQLNKIIPQSALEVSSASFPGPLFSDPGTPTTGLVRTTTASSQSKAKKARLVKYLTDRAEEISQGIGYLHAGSAEGRSAEGKLVLVKLLKVLVENDGKLSGTPQIDTAVRAALVAKLDATSGSSNDLQAPGFSPIAPLADPSLYPSLASEPNETPIATSTLRPSALDKIQDFLVRGERRKAYHYALDEKLWAHAMLIASSIDRDAWKETVNEFLRTELGAKTTVSGTETSQSPTNGREGLRAAYSLYSGQGSASVQELVPQNLLSRAAGRLQLQPPASHMTPMTPNFAAPALANNIPVQSLAEWADTAAMMLSNPMTPDTSAALTALGDQLLSHQWVEAAHACYLLAPQTSPVGGIGNPSARIVLLGSRSPQVWPSFYKDSDPVIFTEILEFALSLAPPTKGQDAFYGLPHLQAYRFLRAMSLAELGELQLASRYCEAITTSFGNRGSPYFTGCLLDQLKSLSDRIVGLDHSDKSGFWKSTPSLDTIGRFLEGRFTKLVTGDADPATPTEDHSKPVDPAAGPFSQYSTISSTTTSTSPSPQPSLYNLNSHNSQSGPFRTGSAMGQQSALKSQPSIDRASSAMDHVRRRPSPPPPPRIASANASTTTFAQAPSFSQAYNNYSPNPYSPSMATPRPNSNSETAAPGEEDTGQEVSWWGSSSYNNDSANQTPMAATFVQVDSGVSSSSDGFISLMDDASYSVAPVAQGKGSSANEEADEDDDLGFGNSKPASKKEETASAAAPSVAAPPPERPGAKPAPAASSSGSWLGRFWRRSETAPGPVKANLGEETSFYYDKELKRWVNKKAGAEEAKPAAAPPPPPSRSQTASPGMSRPRPESATPPPPRSASVVDGGPPPGKSSMRVRSNLAPTPEAVSLPGSPLRQSTLTPPPPPPGRPKSQASKRVRSRYVDVFQQEGGAA</sequence>
<feature type="compositionally biased region" description="Polar residues" evidence="8">
    <location>
        <begin position="405"/>
        <end position="414"/>
    </location>
</feature>
<evidence type="ECO:0000256" key="6">
    <source>
        <dbReference type="ARBA" id="ARBA00024687"/>
    </source>
</evidence>
<keyword evidence="12" id="KW-1185">Reference proteome</keyword>
<dbReference type="PANTHER" id="PTHR13402">
    <property type="entry name" value="RGPR-RELATED"/>
    <property type="match status" value="1"/>
</dbReference>
<keyword evidence="7" id="KW-0653">Protein transport</keyword>
<keyword evidence="3 7" id="KW-0813">Transport</keyword>
<dbReference type="GO" id="GO:0015031">
    <property type="term" value="P:protein transport"/>
    <property type="evidence" value="ECO:0007669"/>
    <property type="project" value="UniProtKB-KW"/>
</dbReference>
<feature type="region of interest" description="Disordered" evidence="8">
    <location>
        <begin position="61"/>
        <end position="98"/>
    </location>
</feature>
<name>A0AAD6ZYN2_9AGAR</name>
<feature type="region of interest" description="Disordered" evidence="8">
    <location>
        <begin position="1438"/>
        <end position="1500"/>
    </location>
</feature>
<feature type="compositionally biased region" description="Low complexity" evidence="8">
    <location>
        <begin position="610"/>
        <end position="622"/>
    </location>
</feature>
<dbReference type="Pfam" id="PF12932">
    <property type="entry name" value="Sec16"/>
    <property type="match status" value="1"/>
</dbReference>
<keyword evidence="7" id="KW-0072">Autophagy</keyword>
<dbReference type="InterPro" id="IPR024340">
    <property type="entry name" value="Sec16_CCD"/>
</dbReference>
<feature type="compositionally biased region" description="Polar residues" evidence="8">
    <location>
        <begin position="61"/>
        <end position="73"/>
    </location>
</feature>
<proteinExistence type="inferred from homology"/>
<feature type="domain" description="Sec16 central conserved" evidence="10">
    <location>
        <begin position="699"/>
        <end position="834"/>
    </location>
</feature>
<dbReference type="CDD" id="cd09233">
    <property type="entry name" value="ACE1-Sec16-like"/>
    <property type="match status" value="1"/>
</dbReference>
<feature type="region of interest" description="Disordered" evidence="8">
    <location>
        <begin position="1238"/>
        <end position="1337"/>
    </location>
</feature>
<gene>
    <name evidence="11" type="ORF">DFH08DRAFT_872705</name>
</gene>
<feature type="compositionally biased region" description="Polar residues" evidence="8">
    <location>
        <begin position="499"/>
        <end position="522"/>
    </location>
</feature>
<comment type="similarity">
    <text evidence="2 7">Belongs to the SEC16 family.</text>
</comment>
<feature type="compositionally biased region" description="Polar residues" evidence="8">
    <location>
        <begin position="1392"/>
        <end position="1403"/>
    </location>
</feature>
<evidence type="ECO:0000256" key="2">
    <source>
        <dbReference type="ARBA" id="ARBA00005927"/>
    </source>
</evidence>
<dbReference type="PANTHER" id="PTHR13402:SF6">
    <property type="entry name" value="SECRETORY 16, ISOFORM I"/>
    <property type="match status" value="1"/>
</dbReference>
<feature type="compositionally biased region" description="Low complexity" evidence="8">
    <location>
        <begin position="307"/>
        <end position="321"/>
    </location>
</feature>
<keyword evidence="5 7" id="KW-0931">ER-Golgi transport</keyword>
<feature type="compositionally biased region" description="Pro residues" evidence="8">
    <location>
        <begin position="383"/>
        <end position="392"/>
    </location>
</feature>
<comment type="caution">
    <text evidence="11">The sequence shown here is derived from an EMBL/GenBank/DDBJ whole genome shotgun (WGS) entry which is preliminary data.</text>
</comment>
<keyword evidence="4 7" id="KW-0256">Endoplasmic reticulum</keyword>
<feature type="compositionally biased region" description="Low complexity" evidence="8">
    <location>
        <begin position="1354"/>
        <end position="1365"/>
    </location>
</feature>
<dbReference type="EMBL" id="JARIHO010000023">
    <property type="protein sequence ID" value="KAJ7343435.1"/>
    <property type="molecule type" value="Genomic_DNA"/>
</dbReference>
<feature type="compositionally biased region" description="Low complexity" evidence="8">
    <location>
        <begin position="482"/>
        <end position="496"/>
    </location>
</feature>
<dbReference type="GO" id="GO:0005789">
    <property type="term" value="C:endoplasmic reticulum membrane"/>
    <property type="evidence" value="ECO:0007669"/>
    <property type="project" value="UniProtKB-SubCell"/>
</dbReference>
<feature type="compositionally biased region" description="Polar residues" evidence="8">
    <location>
        <begin position="429"/>
        <end position="462"/>
    </location>
</feature>
<dbReference type="Pfam" id="PF12931">
    <property type="entry name" value="TPR_Sec16"/>
    <property type="match status" value="1"/>
</dbReference>
<feature type="domain" description="Sec16 Sec23-binding" evidence="9">
    <location>
        <begin position="906"/>
        <end position="1239"/>
    </location>
</feature>
<feature type="compositionally biased region" description="Polar residues" evidence="8">
    <location>
        <begin position="1281"/>
        <end position="1311"/>
    </location>
</feature>
<dbReference type="Proteomes" id="UP001218218">
    <property type="component" value="Unassembled WGS sequence"/>
</dbReference>
<dbReference type="GO" id="GO:0070973">
    <property type="term" value="P:protein localization to endoplasmic reticulum exit site"/>
    <property type="evidence" value="ECO:0007669"/>
    <property type="project" value="TreeGrafter"/>
</dbReference>
<evidence type="ECO:0000259" key="9">
    <source>
        <dbReference type="Pfam" id="PF12931"/>
    </source>
</evidence>
<feature type="compositionally biased region" description="Polar residues" evidence="8">
    <location>
        <begin position="577"/>
        <end position="596"/>
    </location>
</feature>
<accession>A0AAD6ZYN2</accession>
<feature type="region of interest" description="Disordered" evidence="8">
    <location>
        <begin position="1351"/>
        <end position="1403"/>
    </location>
</feature>